<keyword evidence="3" id="KW-1185">Reference proteome</keyword>
<dbReference type="HOGENOM" id="CLU_106738_5_0_11"/>
<dbReference type="EMBL" id="CP002299">
    <property type="protein sequence ID" value="ADP82644.1"/>
    <property type="molecule type" value="Genomic_DNA"/>
</dbReference>
<dbReference type="OrthoDB" id="3173051at2"/>
<dbReference type="Proteomes" id="UP000002484">
    <property type="component" value="Chromosome"/>
</dbReference>
<dbReference type="RefSeq" id="WP_013425762.1">
    <property type="nucleotide sequence ID" value="NC_014666.1"/>
</dbReference>
<dbReference type="eggNOG" id="COG5517">
    <property type="taxonomic scope" value="Bacteria"/>
</dbReference>
<dbReference type="STRING" id="298654.FraEuI1c_4651"/>
<reference evidence="2 3" key="1">
    <citation type="submission" date="2010-10" db="EMBL/GenBank/DDBJ databases">
        <title>Complete sequence of Frankia sp. EuI1c.</title>
        <authorList>
            <consortium name="US DOE Joint Genome Institute"/>
            <person name="Lucas S."/>
            <person name="Copeland A."/>
            <person name="Lapidus A."/>
            <person name="Cheng J.-F."/>
            <person name="Bruce D."/>
            <person name="Goodwin L."/>
            <person name="Pitluck S."/>
            <person name="Chertkov O."/>
            <person name="Detter J.C."/>
            <person name="Han C."/>
            <person name="Tapia R."/>
            <person name="Land M."/>
            <person name="Hauser L."/>
            <person name="Jeffries C."/>
            <person name="Kyrpides N."/>
            <person name="Ivanova N."/>
            <person name="Mikhailova N."/>
            <person name="Beauchemin N."/>
            <person name="Sen A."/>
            <person name="Sur S.A."/>
            <person name="Gtari M."/>
            <person name="Wall L."/>
            <person name="Tisa L."/>
            <person name="Woyke T."/>
        </authorList>
    </citation>
    <scope>NUCLEOTIDE SEQUENCE [LARGE SCALE GENOMIC DNA]</scope>
    <source>
        <strain evidence="3">DSM 45817 / CECT 9037 / EuI1c</strain>
    </source>
</reference>
<sequence length="171" mass="19681">MEIGDLCEIEALKQLKARYLRLVDEKKWDEWADVFTPDLDAWIADVPDERFHTREQFMEFIFRAIGAGLTVHHAHMPEIEITGPHTARGIWAMNDYVRFDGADGMLEIAGSGHYHEEYRKCDDGQWRICRLRITRLLGMVDELVRRGVVDQAAVTIPDSRAVGADEKLADR</sequence>
<protein>
    <submittedName>
        <fullName evidence="2">Putative dehydratase</fullName>
    </submittedName>
</protein>
<dbReference type="InterPro" id="IPR037401">
    <property type="entry name" value="SnoaL-like"/>
</dbReference>
<dbReference type="Gene3D" id="3.10.450.50">
    <property type="match status" value="1"/>
</dbReference>
<feature type="domain" description="SnoaL-like" evidence="1">
    <location>
        <begin position="6"/>
        <end position="132"/>
    </location>
</feature>
<evidence type="ECO:0000313" key="2">
    <source>
        <dbReference type="EMBL" id="ADP82644.1"/>
    </source>
</evidence>
<dbReference type="KEGG" id="fri:FraEuI1c_4651"/>
<dbReference type="AlphaFoldDB" id="E3IY46"/>
<organism evidence="2 3">
    <name type="scientific">Pseudofrankia inefficax (strain DSM 45817 / CECT 9037 / DDB 130130 / EuI1c)</name>
    <name type="common">Frankia inefficax</name>
    <dbReference type="NCBI Taxonomy" id="298654"/>
    <lineage>
        <taxon>Bacteria</taxon>
        <taxon>Bacillati</taxon>
        <taxon>Actinomycetota</taxon>
        <taxon>Actinomycetes</taxon>
        <taxon>Frankiales</taxon>
        <taxon>Frankiaceae</taxon>
        <taxon>Pseudofrankia</taxon>
    </lineage>
</organism>
<name>E3IY46_PSEI1</name>
<evidence type="ECO:0000259" key="1">
    <source>
        <dbReference type="Pfam" id="PF13577"/>
    </source>
</evidence>
<proteinExistence type="predicted"/>
<dbReference type="Pfam" id="PF13577">
    <property type="entry name" value="SnoaL_4"/>
    <property type="match status" value="1"/>
</dbReference>
<evidence type="ECO:0000313" key="3">
    <source>
        <dbReference type="Proteomes" id="UP000002484"/>
    </source>
</evidence>
<dbReference type="InParanoid" id="E3IY46"/>
<gene>
    <name evidence="2" type="ordered locus">FraEuI1c_4651</name>
</gene>
<dbReference type="SUPFAM" id="SSF54427">
    <property type="entry name" value="NTF2-like"/>
    <property type="match status" value="1"/>
</dbReference>
<accession>E3IY46</accession>
<dbReference type="InterPro" id="IPR032710">
    <property type="entry name" value="NTF2-like_dom_sf"/>
</dbReference>